<reference evidence="6 7" key="1">
    <citation type="submission" date="2018-07" db="EMBL/GenBank/DDBJ databases">
        <title>Genomic Encyclopedia of Type Strains, Phase IV (KMG-IV): sequencing the most valuable type-strain genomes for metagenomic binning, comparative biology and taxonomic classification.</title>
        <authorList>
            <person name="Goeker M."/>
        </authorList>
    </citation>
    <scope>NUCLEOTIDE SEQUENCE [LARGE SCALE GENOMIC DNA]</scope>
    <source>
        <strain evidence="6 7">DSM 21352</strain>
    </source>
</reference>
<dbReference type="InterPro" id="IPR011234">
    <property type="entry name" value="Fumarylacetoacetase-like_C"/>
</dbReference>
<evidence type="ECO:0000256" key="2">
    <source>
        <dbReference type="ARBA" id="ARBA00010211"/>
    </source>
</evidence>
<evidence type="ECO:0000313" key="6">
    <source>
        <dbReference type="EMBL" id="RDI26187.1"/>
    </source>
</evidence>
<keyword evidence="4" id="KW-0378">Hydrolase</keyword>
<proteinExistence type="inferred from homology"/>
<dbReference type="GO" id="GO:0019752">
    <property type="term" value="P:carboxylic acid metabolic process"/>
    <property type="evidence" value="ECO:0007669"/>
    <property type="project" value="UniProtKB-ARBA"/>
</dbReference>
<dbReference type="FunFam" id="3.90.850.10:FF:000002">
    <property type="entry name" value="2-hydroxyhepta-2,4-diene-1,7-dioate isomerase"/>
    <property type="match status" value="1"/>
</dbReference>
<dbReference type="GO" id="GO:0016787">
    <property type="term" value="F:hydrolase activity"/>
    <property type="evidence" value="ECO:0007669"/>
    <property type="project" value="UniProtKB-KW"/>
</dbReference>
<organism evidence="6 7">
    <name type="scientific">Pseudacidovorax intermedius</name>
    <dbReference type="NCBI Taxonomy" id="433924"/>
    <lineage>
        <taxon>Bacteria</taxon>
        <taxon>Pseudomonadati</taxon>
        <taxon>Pseudomonadota</taxon>
        <taxon>Betaproteobacteria</taxon>
        <taxon>Burkholderiales</taxon>
        <taxon>Comamonadaceae</taxon>
        <taxon>Pseudacidovorax</taxon>
    </lineage>
</organism>
<dbReference type="GO" id="GO:0046872">
    <property type="term" value="F:metal ion binding"/>
    <property type="evidence" value="ECO:0007669"/>
    <property type="project" value="UniProtKB-KW"/>
</dbReference>
<dbReference type="EMBL" id="QQAV01000003">
    <property type="protein sequence ID" value="RDI26187.1"/>
    <property type="molecule type" value="Genomic_DNA"/>
</dbReference>
<name>A0A370FL64_9BURK</name>
<protein>
    <submittedName>
        <fullName evidence="6">2-keto-4-pentenoate hydratase/2-oxohepta-3-ene-1,7-dioic acid hydratase in catechol pathway</fullName>
    </submittedName>
</protein>
<feature type="domain" description="Fumarylacetoacetase-like C-terminal" evidence="5">
    <location>
        <begin position="77"/>
        <end position="284"/>
    </location>
</feature>
<dbReference type="InterPro" id="IPR051121">
    <property type="entry name" value="FAH"/>
</dbReference>
<comment type="caution">
    <text evidence="6">The sequence shown here is derived from an EMBL/GenBank/DDBJ whole genome shotgun (WGS) entry which is preliminary data.</text>
</comment>
<evidence type="ECO:0000313" key="7">
    <source>
        <dbReference type="Proteomes" id="UP000255265"/>
    </source>
</evidence>
<dbReference type="Proteomes" id="UP000255265">
    <property type="component" value="Unassembled WGS sequence"/>
</dbReference>
<gene>
    <name evidence="6" type="ORF">DFR41_103344</name>
</gene>
<keyword evidence="7" id="KW-1185">Reference proteome</keyword>
<evidence type="ECO:0000259" key="5">
    <source>
        <dbReference type="Pfam" id="PF01557"/>
    </source>
</evidence>
<dbReference type="SUPFAM" id="SSF56529">
    <property type="entry name" value="FAH"/>
    <property type="match status" value="1"/>
</dbReference>
<keyword evidence="3" id="KW-0479">Metal-binding</keyword>
<dbReference type="PANTHER" id="PTHR42796">
    <property type="entry name" value="FUMARYLACETOACETATE HYDROLASE DOMAIN-CONTAINING PROTEIN 2A-RELATED"/>
    <property type="match status" value="1"/>
</dbReference>
<dbReference type="GO" id="GO:0016853">
    <property type="term" value="F:isomerase activity"/>
    <property type="evidence" value="ECO:0007669"/>
    <property type="project" value="UniProtKB-ARBA"/>
</dbReference>
<comment type="similarity">
    <text evidence="2">Belongs to the FAH family.</text>
</comment>
<dbReference type="InterPro" id="IPR036663">
    <property type="entry name" value="Fumarylacetoacetase_C_sf"/>
</dbReference>
<dbReference type="RefSeq" id="WP_017758997.1">
    <property type="nucleotide sequence ID" value="NZ_QQAV01000003.1"/>
</dbReference>
<evidence type="ECO:0000256" key="3">
    <source>
        <dbReference type="ARBA" id="ARBA00022723"/>
    </source>
</evidence>
<accession>A0A370FL64</accession>
<comment type="cofactor">
    <cofactor evidence="1">
        <name>Mg(2+)</name>
        <dbReference type="ChEBI" id="CHEBI:18420"/>
    </cofactor>
</comment>
<dbReference type="Pfam" id="PF01557">
    <property type="entry name" value="FAA_hydrolase"/>
    <property type="match status" value="1"/>
</dbReference>
<dbReference type="PANTHER" id="PTHR42796:SF4">
    <property type="entry name" value="FUMARYLACETOACETATE HYDROLASE DOMAIN-CONTAINING PROTEIN 2A"/>
    <property type="match status" value="1"/>
</dbReference>
<dbReference type="AlphaFoldDB" id="A0A370FL64"/>
<dbReference type="Gene3D" id="3.90.850.10">
    <property type="entry name" value="Fumarylacetoacetase-like, C-terminal domain"/>
    <property type="match status" value="1"/>
</dbReference>
<sequence>MKFTTYLRDGAPRLALVEGDMLIDLNDADGHIPADLRAALAAGIDLRALAAACAEADAARVPMAGARLAPLVPEPGKTVCLGLNYFDHAKEGGREKPDYPWFFFRGASSLIAHGDAGVVPRVSPRFDYEAELAVVIGQRVPRHVKEADALQYVFGYSCFNDMSVRDYQKRTPQWTIGKNFDATGGFGPVLVTADELPPGATGLRIQGRLNGEVMQDANTTDMIFGVAETIALLAEVLTLEPGDVIVMGTPAGVGQARTPPVWMKAGDTYEVEIERVGLLSNPIVAEAQA</sequence>
<evidence type="ECO:0000256" key="1">
    <source>
        <dbReference type="ARBA" id="ARBA00001946"/>
    </source>
</evidence>
<evidence type="ECO:0000256" key="4">
    <source>
        <dbReference type="ARBA" id="ARBA00022801"/>
    </source>
</evidence>
<dbReference type="OrthoDB" id="9805307at2"/>